<dbReference type="InterPro" id="IPR002123">
    <property type="entry name" value="Plipid/glycerol_acylTrfase"/>
</dbReference>
<dbReference type="Proteomes" id="UP000027215">
    <property type="component" value="Chromosome"/>
</dbReference>
<evidence type="ECO:0000256" key="1">
    <source>
        <dbReference type="ARBA" id="ARBA00005189"/>
    </source>
</evidence>
<protein>
    <submittedName>
        <fullName evidence="5">Acyltransferase</fullName>
    </submittedName>
</protein>
<evidence type="ECO:0000259" key="4">
    <source>
        <dbReference type="SMART" id="SM00563"/>
    </source>
</evidence>
<sequence>MRGFFVLLGVAVIQTEPTLPPVTQIDPLREAFPENMPCMHGPLVRWLGRTVLKVGGWRLIGRLPNQGKVVIIVAPHTSYWDGFFGFACKFAVGVEMRSLIKSSLFWWPLGALLRWVGCIPLDRRLPQGTVSQAVRAFRDSERMWYMLAPEGTRKRVERWKHGFWKIAKYADVPVLPVYMDYPSKTIGIGDLFWPSDDMEADIAAIRAWYSPCRAKHSDRL</sequence>
<comment type="pathway">
    <text evidence="1">Lipid metabolism.</text>
</comment>
<dbReference type="Pfam" id="PF01553">
    <property type="entry name" value="Acyltransferase"/>
    <property type="match status" value="1"/>
</dbReference>
<organism evidence="5 6">
    <name type="scientific">Xylella fastidiosa subsp. sandyi Ann-1</name>
    <dbReference type="NCBI Taxonomy" id="155920"/>
    <lineage>
        <taxon>Bacteria</taxon>
        <taxon>Pseudomonadati</taxon>
        <taxon>Pseudomonadota</taxon>
        <taxon>Gammaproteobacteria</taxon>
        <taxon>Lysobacterales</taxon>
        <taxon>Lysobacteraceae</taxon>
        <taxon>Xylella</taxon>
    </lineage>
</organism>
<keyword evidence="2 5" id="KW-0808">Transferase</keyword>
<name>A0A060H7J9_XYLFS</name>
<evidence type="ECO:0000256" key="3">
    <source>
        <dbReference type="ARBA" id="ARBA00023315"/>
    </source>
</evidence>
<dbReference type="GO" id="GO:0003841">
    <property type="term" value="F:1-acylglycerol-3-phosphate O-acyltransferase activity"/>
    <property type="evidence" value="ECO:0007669"/>
    <property type="project" value="TreeGrafter"/>
</dbReference>
<evidence type="ECO:0000313" key="6">
    <source>
        <dbReference type="Proteomes" id="UP000027215"/>
    </source>
</evidence>
<dbReference type="PANTHER" id="PTHR10434:SF9">
    <property type="entry name" value="PHOSPHOLIPID_GLYCEROL ACYLTRANSFERASE DOMAIN-CONTAINING PROTEIN"/>
    <property type="match status" value="1"/>
</dbReference>
<dbReference type="AlphaFoldDB" id="A0A060H7J9"/>
<dbReference type="SMART" id="SM00563">
    <property type="entry name" value="PlsC"/>
    <property type="match status" value="1"/>
</dbReference>
<feature type="domain" description="Phospholipid/glycerol acyltransferase" evidence="4">
    <location>
        <begin position="70"/>
        <end position="182"/>
    </location>
</feature>
<dbReference type="PANTHER" id="PTHR10434">
    <property type="entry name" value="1-ACYL-SN-GLYCEROL-3-PHOSPHATE ACYLTRANSFERASE"/>
    <property type="match status" value="1"/>
</dbReference>
<dbReference type="CDD" id="cd07988">
    <property type="entry name" value="LPLAT_ABO13168-like"/>
    <property type="match status" value="1"/>
</dbReference>
<dbReference type="KEGG" id="xfs:D934_01800"/>
<dbReference type="EMBL" id="CP006696">
    <property type="protein sequence ID" value="AIC09326.1"/>
    <property type="molecule type" value="Genomic_DNA"/>
</dbReference>
<dbReference type="GO" id="GO:0006654">
    <property type="term" value="P:phosphatidic acid biosynthetic process"/>
    <property type="evidence" value="ECO:0007669"/>
    <property type="project" value="TreeGrafter"/>
</dbReference>
<dbReference type="HOGENOM" id="CLU_099447_0_0_6"/>
<dbReference type="SUPFAM" id="SSF69593">
    <property type="entry name" value="Glycerol-3-phosphate (1)-acyltransferase"/>
    <property type="match status" value="1"/>
</dbReference>
<evidence type="ECO:0000256" key="2">
    <source>
        <dbReference type="ARBA" id="ARBA00022679"/>
    </source>
</evidence>
<accession>A0A060H7J9</accession>
<evidence type="ECO:0000313" key="5">
    <source>
        <dbReference type="EMBL" id="AIC09326.1"/>
    </source>
</evidence>
<proteinExistence type="predicted"/>
<reference evidence="5 6" key="1">
    <citation type="submission" date="2013-08" db="EMBL/GenBank/DDBJ databases">
        <authorList>
            <person name="Stouthamer R."/>
            <person name="Nunney L."/>
        </authorList>
    </citation>
    <scope>NUCLEOTIDE SEQUENCE [LARGE SCALE GENOMIC DNA]</scope>
    <source>
        <strain evidence="6">ann-1</strain>
    </source>
</reference>
<gene>
    <name evidence="5" type="ORF">D934_01800</name>
</gene>
<dbReference type="PATRIC" id="fig|155920.8.peg.426"/>
<keyword evidence="3 5" id="KW-0012">Acyltransferase</keyword>